<dbReference type="InterPro" id="IPR046947">
    <property type="entry name" value="LytR-like"/>
</dbReference>
<gene>
    <name evidence="4" type="ORF">SBA5_540083</name>
</gene>
<dbReference type="PROSITE" id="PS50110">
    <property type="entry name" value="RESPONSE_REGULATORY"/>
    <property type="match status" value="1"/>
</dbReference>
<dbReference type="AlphaFoldDB" id="A0A2N9LT81"/>
<dbReference type="PANTHER" id="PTHR37299">
    <property type="entry name" value="TRANSCRIPTIONAL REGULATOR-RELATED"/>
    <property type="match status" value="1"/>
</dbReference>
<dbReference type="Pfam" id="PF04397">
    <property type="entry name" value="LytTR"/>
    <property type="match status" value="1"/>
</dbReference>
<feature type="modified residue" description="4-aspartylphosphate" evidence="1">
    <location>
        <position position="65"/>
    </location>
</feature>
<feature type="domain" description="HTH LytTR-type" evidence="3">
    <location>
        <begin position="167"/>
        <end position="269"/>
    </location>
</feature>
<dbReference type="SMART" id="SM00448">
    <property type="entry name" value="REC"/>
    <property type="match status" value="1"/>
</dbReference>
<evidence type="ECO:0000313" key="5">
    <source>
        <dbReference type="Proteomes" id="UP000239735"/>
    </source>
</evidence>
<evidence type="ECO:0000259" key="3">
    <source>
        <dbReference type="PROSITE" id="PS50930"/>
    </source>
</evidence>
<organism evidence="4 5">
    <name type="scientific">Candidatus Sulfuritelmatomonas gaucii</name>
    <dbReference type="NCBI Taxonomy" id="2043161"/>
    <lineage>
        <taxon>Bacteria</taxon>
        <taxon>Pseudomonadati</taxon>
        <taxon>Acidobacteriota</taxon>
        <taxon>Terriglobia</taxon>
        <taxon>Terriglobales</taxon>
        <taxon>Acidobacteriaceae</taxon>
        <taxon>Candidatus Sulfuritelmatomonas</taxon>
    </lineage>
</organism>
<dbReference type="InterPro" id="IPR001789">
    <property type="entry name" value="Sig_transdc_resp-reg_receiver"/>
</dbReference>
<dbReference type="PROSITE" id="PS50930">
    <property type="entry name" value="HTH_LYTTR"/>
    <property type="match status" value="1"/>
</dbReference>
<keyword evidence="1" id="KW-0597">Phosphoprotein</keyword>
<dbReference type="Proteomes" id="UP000239735">
    <property type="component" value="Unassembled WGS sequence"/>
</dbReference>
<dbReference type="PANTHER" id="PTHR37299:SF1">
    <property type="entry name" value="STAGE 0 SPORULATION PROTEIN A HOMOLOG"/>
    <property type="match status" value="1"/>
</dbReference>
<dbReference type="OrthoDB" id="9788600at2"/>
<dbReference type="InterPro" id="IPR007492">
    <property type="entry name" value="LytTR_DNA-bd_dom"/>
</dbReference>
<dbReference type="InterPro" id="IPR011006">
    <property type="entry name" value="CheY-like_superfamily"/>
</dbReference>
<reference evidence="5" key="1">
    <citation type="submission" date="2018-02" db="EMBL/GenBank/DDBJ databases">
        <authorList>
            <person name="Hausmann B."/>
        </authorList>
    </citation>
    <scope>NUCLEOTIDE SEQUENCE [LARGE SCALE GENOMIC DNA]</scope>
    <source>
        <strain evidence="5">Peat soil MAG SbA5</strain>
    </source>
</reference>
<dbReference type="Gene3D" id="3.40.50.2300">
    <property type="match status" value="1"/>
</dbReference>
<evidence type="ECO:0000256" key="1">
    <source>
        <dbReference type="PROSITE-ProRule" id="PRU00169"/>
    </source>
</evidence>
<proteinExistence type="predicted"/>
<protein>
    <submittedName>
        <fullName evidence="4">Response regulator receiver protein</fullName>
    </submittedName>
</protein>
<dbReference type="SMART" id="SM00850">
    <property type="entry name" value="LytTR"/>
    <property type="match status" value="1"/>
</dbReference>
<name>A0A2N9LT81_9BACT</name>
<accession>A0A2N9LT81</accession>
<dbReference type="GO" id="GO:0000156">
    <property type="term" value="F:phosphorelay response regulator activity"/>
    <property type="evidence" value="ECO:0007669"/>
    <property type="project" value="InterPro"/>
</dbReference>
<sequence>MEAARLRAYLVDDEPLATERLARMLAPYDFLEIAGSSTDPAKAVEFLSGASQESPGKRIDVLFLDIQMPGMNGFELLSRLSVQPFVIFTTAYDQYALRAFEVNSIDYLVKPIETEQLERALAKLGRLRPLIKPDWQLSPDLPAVLQDLAASLRSRHGDYPRHVASRVGDRISFLDLSSVTHFIARDKLTYAVSNGKEHSVDQTIAALEQKLDPARFLRIHRAILLNLDWVKQADISFAGRTVVSLKDARKTQLPVARDRVRVLRSRMGF</sequence>
<feature type="domain" description="Response regulatory" evidence="2">
    <location>
        <begin position="7"/>
        <end position="125"/>
    </location>
</feature>
<dbReference type="Pfam" id="PF00072">
    <property type="entry name" value="Response_reg"/>
    <property type="match status" value="1"/>
</dbReference>
<evidence type="ECO:0000259" key="2">
    <source>
        <dbReference type="PROSITE" id="PS50110"/>
    </source>
</evidence>
<dbReference type="GO" id="GO:0003677">
    <property type="term" value="F:DNA binding"/>
    <property type="evidence" value="ECO:0007669"/>
    <property type="project" value="InterPro"/>
</dbReference>
<dbReference type="EMBL" id="OKRB01000113">
    <property type="protein sequence ID" value="SPE26325.1"/>
    <property type="molecule type" value="Genomic_DNA"/>
</dbReference>
<dbReference type="SUPFAM" id="SSF52172">
    <property type="entry name" value="CheY-like"/>
    <property type="match status" value="1"/>
</dbReference>
<dbReference type="Gene3D" id="2.40.50.1020">
    <property type="entry name" value="LytTr DNA-binding domain"/>
    <property type="match status" value="1"/>
</dbReference>
<evidence type="ECO:0000313" key="4">
    <source>
        <dbReference type="EMBL" id="SPE26325.1"/>
    </source>
</evidence>